<dbReference type="AlphaFoldDB" id="A0A6C0M100"/>
<proteinExistence type="predicted"/>
<evidence type="ECO:0000313" key="1">
    <source>
        <dbReference type="EMBL" id="QHU36203.1"/>
    </source>
</evidence>
<organism evidence="1">
    <name type="scientific">viral metagenome</name>
    <dbReference type="NCBI Taxonomy" id="1070528"/>
    <lineage>
        <taxon>unclassified sequences</taxon>
        <taxon>metagenomes</taxon>
        <taxon>organismal metagenomes</taxon>
    </lineage>
</organism>
<name>A0A6C0M100_9ZZZZ</name>
<accession>A0A6C0M100</accession>
<dbReference type="EMBL" id="MN740633">
    <property type="protein sequence ID" value="QHU36203.1"/>
    <property type="molecule type" value="Genomic_DNA"/>
</dbReference>
<sequence>MAETLTTQVPGYYKCGHCALHFKTKNRYRRHEAVCLSLKQIRSRATFDSSSSFSCPSITALFELVQGLAVRLETAEHELGVTKRQLLRLTKQQQQQQQQQHPQNIHQANLLEWLNNGNNPLQPFAEWVSAIPPIRREHLLQVFQHGFMDGMCAIIATLSLDSLRAYDEAPNTLFVYENNDHDHRWRPITHPEFERFINRMQKLLMNEFVCWQQEHKERWHDSDFAEQYDANLLKVTGSGKCKSGGCSNRDMLITRMKPKVYAAIKRSANDEQQAQQAQQAQ</sequence>
<reference evidence="1" key="1">
    <citation type="journal article" date="2020" name="Nature">
        <title>Giant virus diversity and host interactions through global metagenomics.</title>
        <authorList>
            <person name="Schulz F."/>
            <person name="Roux S."/>
            <person name="Paez-Espino D."/>
            <person name="Jungbluth S."/>
            <person name="Walsh D.A."/>
            <person name="Denef V.J."/>
            <person name="McMahon K.D."/>
            <person name="Konstantinidis K.T."/>
            <person name="Eloe-Fadrosh E.A."/>
            <person name="Kyrpides N.C."/>
            <person name="Woyke T."/>
        </authorList>
    </citation>
    <scope>NUCLEOTIDE SEQUENCE</scope>
    <source>
        <strain evidence="1">GVMAG-S-1035124-57</strain>
    </source>
</reference>
<protein>
    <submittedName>
        <fullName evidence="1">Uncharacterized protein</fullName>
    </submittedName>
</protein>